<evidence type="ECO:0000313" key="2">
    <source>
        <dbReference type="EMBL" id="AZQ64217.1"/>
    </source>
</evidence>
<keyword evidence="1" id="KW-0732">Signal</keyword>
<dbReference type="Proteomes" id="UP000267268">
    <property type="component" value="Chromosome 1"/>
</dbReference>
<dbReference type="EMBL" id="CP034562">
    <property type="protein sequence ID" value="AZQ64217.1"/>
    <property type="molecule type" value="Genomic_DNA"/>
</dbReference>
<dbReference type="PANTHER" id="PTHR37833">
    <property type="entry name" value="LIPOPROTEIN-RELATED"/>
    <property type="match status" value="1"/>
</dbReference>
<organism evidence="2 3">
    <name type="scientific">Flammeovirga pectinis</name>
    <dbReference type="NCBI Taxonomy" id="2494373"/>
    <lineage>
        <taxon>Bacteria</taxon>
        <taxon>Pseudomonadati</taxon>
        <taxon>Bacteroidota</taxon>
        <taxon>Cytophagia</taxon>
        <taxon>Cytophagales</taxon>
        <taxon>Flammeovirgaceae</taxon>
        <taxon>Flammeovirga</taxon>
    </lineage>
</organism>
<reference evidence="2 3" key="1">
    <citation type="submission" date="2018-12" db="EMBL/GenBank/DDBJ databases">
        <title>Flammeovirga pectinis sp. nov., isolated from the gut of the Korean scallop, Patinopecten yessoensis.</title>
        <authorList>
            <person name="Bae J.-W."/>
            <person name="Jeong Y.-S."/>
            <person name="Kang W."/>
        </authorList>
    </citation>
    <scope>NUCLEOTIDE SEQUENCE [LARGE SCALE GENOMIC DNA]</scope>
    <source>
        <strain evidence="2 3">L12M1</strain>
    </source>
</reference>
<evidence type="ECO:0000256" key="1">
    <source>
        <dbReference type="SAM" id="SignalP"/>
    </source>
</evidence>
<accession>A0A3Q9FNI0</accession>
<name>A0A3Q9FNI0_9BACT</name>
<dbReference type="Gene3D" id="2.60.40.10">
    <property type="entry name" value="Immunoglobulins"/>
    <property type="match status" value="1"/>
</dbReference>
<dbReference type="RefSeq" id="WP_126617685.1">
    <property type="nucleotide sequence ID" value="NZ_CP034562.1"/>
</dbReference>
<protein>
    <submittedName>
        <fullName evidence="2">DUF1573 domain-containing protein</fullName>
    </submittedName>
</protein>
<dbReference type="AlphaFoldDB" id="A0A3Q9FNI0"/>
<feature type="signal peptide" evidence="1">
    <location>
        <begin position="1"/>
        <end position="19"/>
    </location>
</feature>
<feature type="chain" id="PRO_5018726119" evidence="1">
    <location>
        <begin position="20"/>
        <end position="129"/>
    </location>
</feature>
<keyword evidence="3" id="KW-1185">Reference proteome</keyword>
<dbReference type="OrthoDB" id="826619at2"/>
<sequence length="129" mass="14181">MKNLFFTLLLSLIAFTVSAQDSVGPVVTFQESTYEFGDIHQGDVVEHIFKFTNTGDTPLVITNVTTTCGCTAPKWPKEPIAAGDEGEIIVRFNSRGKRGVQNKPITVYSNAKNTTRISITTNVLVEEKN</sequence>
<gene>
    <name evidence="2" type="ORF">EI427_18885</name>
</gene>
<dbReference type="InterPro" id="IPR011467">
    <property type="entry name" value="DUF1573"/>
</dbReference>
<dbReference type="PANTHER" id="PTHR37833:SF1">
    <property type="entry name" value="SIGNAL PEPTIDE PROTEIN"/>
    <property type="match status" value="1"/>
</dbReference>
<dbReference type="KEGG" id="fll:EI427_18885"/>
<dbReference type="InterPro" id="IPR013783">
    <property type="entry name" value="Ig-like_fold"/>
</dbReference>
<dbReference type="Pfam" id="PF07610">
    <property type="entry name" value="DUF1573"/>
    <property type="match status" value="1"/>
</dbReference>
<evidence type="ECO:0000313" key="3">
    <source>
        <dbReference type="Proteomes" id="UP000267268"/>
    </source>
</evidence>
<proteinExistence type="predicted"/>